<dbReference type="RefSeq" id="WP_207716757.1">
    <property type="nucleotide sequence ID" value="NZ_JABSWK010000003.1"/>
</dbReference>
<evidence type="ECO:0000256" key="1">
    <source>
        <dbReference type="SAM" id="Phobius"/>
    </source>
</evidence>
<evidence type="ECO:0000313" key="3">
    <source>
        <dbReference type="Proteomes" id="UP001193748"/>
    </source>
</evidence>
<keyword evidence="1" id="KW-0472">Membrane</keyword>
<sequence length="84" mass="10159">MEESLAAITKTIDKLSEASLQRIDDINKIVNGYKKEFEDYKEKLEKKTTYHERRNNIRDWLFFISVFSMPIYVIIEIYLKFFAK</sequence>
<accession>A0AAX0BB21</accession>
<reference evidence="2" key="1">
    <citation type="submission" date="2020-05" db="EMBL/GenBank/DDBJ databases">
        <authorList>
            <person name="Brown S."/>
            <person name="Huntemann M."/>
            <person name="Clum A."/>
            <person name="Spunde A."/>
            <person name="Palaniappan K."/>
            <person name="Ritter S."/>
            <person name="Mikhailova N."/>
            <person name="Chen I.-M."/>
            <person name="Stamatis D."/>
            <person name="Reddy T."/>
            <person name="O'Malley R."/>
            <person name="Daum C."/>
            <person name="Shapiro N."/>
            <person name="Ivanova N."/>
            <person name="Kyrpides N."/>
            <person name="Woyke T."/>
        </authorList>
    </citation>
    <scope>NUCLEOTIDE SEQUENCE</scope>
    <source>
        <strain evidence="2">DJ080</strain>
    </source>
</reference>
<organism evidence="2 3">
    <name type="scientific">Clostridium beijerinckii</name>
    <name type="common">Clostridium MP</name>
    <dbReference type="NCBI Taxonomy" id="1520"/>
    <lineage>
        <taxon>Bacteria</taxon>
        <taxon>Bacillati</taxon>
        <taxon>Bacillota</taxon>
        <taxon>Clostridia</taxon>
        <taxon>Eubacteriales</taxon>
        <taxon>Clostridiaceae</taxon>
        <taxon>Clostridium</taxon>
    </lineage>
</organism>
<comment type="caution">
    <text evidence="2">The sequence shown here is derived from an EMBL/GenBank/DDBJ whole genome shotgun (WGS) entry which is preliminary data.</text>
</comment>
<feature type="transmembrane region" description="Helical" evidence="1">
    <location>
        <begin position="60"/>
        <end position="79"/>
    </location>
</feature>
<dbReference type="Proteomes" id="UP001193748">
    <property type="component" value="Unassembled WGS sequence"/>
</dbReference>
<protein>
    <submittedName>
        <fullName evidence="2">Uncharacterized protein</fullName>
    </submittedName>
</protein>
<name>A0AAX0BB21_CLOBE</name>
<evidence type="ECO:0000313" key="2">
    <source>
        <dbReference type="EMBL" id="NRT92398.1"/>
    </source>
</evidence>
<gene>
    <name evidence="2" type="ORF">B0H41_006229</name>
</gene>
<keyword evidence="1" id="KW-1133">Transmembrane helix</keyword>
<reference evidence="2" key="2">
    <citation type="journal article" date="2022" name="Nat. Biotechnol.">
        <title>Carbon-negative production of acetone and isopropanol by gas fermentation at industrial pilot scale.</title>
        <authorList>
            <person name="Liew F.E."/>
            <person name="Nogle R."/>
            <person name="Abdalla T."/>
            <person name="Rasor B.J."/>
            <person name="Canter C."/>
            <person name="Jensen R.O."/>
            <person name="Wang L."/>
            <person name="Strutz J."/>
            <person name="Chirania P."/>
            <person name="De Tissera S."/>
            <person name="Mueller A.P."/>
            <person name="Ruan Z."/>
            <person name="Gao A."/>
            <person name="Tran L."/>
            <person name="Engle N.L."/>
            <person name="Bromley J.C."/>
            <person name="Daniell J."/>
            <person name="Conrado R."/>
            <person name="Tschaplinski T.J."/>
            <person name="Giannone R.J."/>
            <person name="Hettich R.L."/>
            <person name="Karim A.S."/>
            <person name="Simpson S.D."/>
            <person name="Brown S.D."/>
            <person name="Leang C."/>
            <person name="Jewett M.C."/>
            <person name="Kopke M."/>
        </authorList>
    </citation>
    <scope>NUCLEOTIDE SEQUENCE</scope>
    <source>
        <strain evidence="2">DJ080</strain>
    </source>
</reference>
<keyword evidence="1" id="KW-0812">Transmembrane</keyword>
<proteinExistence type="predicted"/>
<dbReference type="AlphaFoldDB" id="A0AAX0BB21"/>
<dbReference type="EMBL" id="JABSWW010000003">
    <property type="protein sequence ID" value="NRT92398.1"/>
    <property type="molecule type" value="Genomic_DNA"/>
</dbReference>